<gene>
    <name evidence="6" type="ORF">CAAU_2486</name>
</gene>
<comment type="cofactor">
    <cofactor evidence="5">
        <name>Mg(2+)</name>
        <dbReference type="ChEBI" id="CHEBI:18420"/>
    </cofactor>
</comment>
<evidence type="ECO:0000256" key="2">
    <source>
        <dbReference type="ARBA" id="ARBA00022741"/>
    </source>
</evidence>
<dbReference type="Proteomes" id="UP000007652">
    <property type="component" value="Unassembled WGS sequence"/>
</dbReference>
<dbReference type="InterPro" id="IPR037171">
    <property type="entry name" value="NagB/RpiA_transferase-like"/>
</dbReference>
<dbReference type="PANTHER" id="PTHR23407:SF1">
    <property type="entry name" value="5-FORMYLTETRAHYDROFOLATE CYCLO-LIGASE"/>
    <property type="match status" value="1"/>
</dbReference>
<dbReference type="GO" id="GO:0009396">
    <property type="term" value="P:folic acid-containing compound biosynthetic process"/>
    <property type="evidence" value="ECO:0007669"/>
    <property type="project" value="TreeGrafter"/>
</dbReference>
<dbReference type="GO" id="GO:0030272">
    <property type="term" value="F:5-formyltetrahydrofolate cyclo-ligase activity"/>
    <property type="evidence" value="ECO:0007669"/>
    <property type="project" value="UniProtKB-EC"/>
</dbReference>
<dbReference type="STRING" id="857293.CAAU_2486"/>
<feature type="binding site" evidence="4">
    <location>
        <begin position="130"/>
        <end position="138"/>
    </location>
    <ligand>
        <name>ATP</name>
        <dbReference type="ChEBI" id="CHEBI:30616"/>
    </ligand>
</feature>
<organism evidence="6 7">
    <name type="scientific">Caloramator australicus RC3</name>
    <dbReference type="NCBI Taxonomy" id="857293"/>
    <lineage>
        <taxon>Bacteria</taxon>
        <taxon>Bacillati</taxon>
        <taxon>Bacillota</taxon>
        <taxon>Clostridia</taxon>
        <taxon>Eubacteriales</taxon>
        <taxon>Clostridiaceae</taxon>
        <taxon>Caloramator</taxon>
    </lineage>
</organism>
<dbReference type="OrthoDB" id="9801938at2"/>
<dbReference type="Gene3D" id="3.40.50.10420">
    <property type="entry name" value="NagB/RpiA/CoA transferase-like"/>
    <property type="match status" value="1"/>
</dbReference>
<proteinExistence type="inferred from homology"/>
<keyword evidence="2 4" id="KW-0547">Nucleotide-binding</keyword>
<comment type="similarity">
    <text evidence="1 5">Belongs to the 5-formyltetrahydrofolate cyclo-ligase family.</text>
</comment>
<keyword evidence="3 4" id="KW-0067">ATP-binding</keyword>
<dbReference type="EC" id="6.3.3.2" evidence="5"/>
<dbReference type="EMBL" id="CAKP01000137">
    <property type="protein sequence ID" value="CCJ34569.1"/>
    <property type="molecule type" value="Genomic_DNA"/>
</dbReference>
<dbReference type="PIRSF" id="PIRSF006806">
    <property type="entry name" value="FTHF_cligase"/>
    <property type="match status" value="1"/>
</dbReference>
<keyword evidence="5" id="KW-0460">Magnesium</keyword>
<evidence type="ECO:0000313" key="6">
    <source>
        <dbReference type="EMBL" id="CCJ34569.1"/>
    </source>
</evidence>
<keyword evidence="7" id="KW-1185">Reference proteome</keyword>
<dbReference type="InterPro" id="IPR024185">
    <property type="entry name" value="FTHF_cligase-like_sf"/>
</dbReference>
<evidence type="ECO:0000256" key="5">
    <source>
        <dbReference type="RuleBase" id="RU361279"/>
    </source>
</evidence>
<dbReference type="SUPFAM" id="SSF100950">
    <property type="entry name" value="NagB/RpiA/CoA transferase-like"/>
    <property type="match status" value="1"/>
</dbReference>
<feature type="binding site" evidence="4">
    <location>
        <begin position="2"/>
        <end position="6"/>
    </location>
    <ligand>
        <name>ATP</name>
        <dbReference type="ChEBI" id="CHEBI:30616"/>
    </ligand>
</feature>
<evidence type="ECO:0000313" key="7">
    <source>
        <dbReference type="Proteomes" id="UP000007652"/>
    </source>
</evidence>
<keyword evidence="6" id="KW-0436">Ligase</keyword>
<reference evidence="6 7" key="1">
    <citation type="journal article" date="2011" name="J. Bacteriol.">
        <title>Draft genome sequence of Caloramator australicus strain RC3T, a thermoanaerobe from the Great Artesian Basin of Australia.</title>
        <authorList>
            <person name="Ogg C.D."/>
            <person name="Patel B.K.C."/>
        </authorList>
    </citation>
    <scope>NUCLEOTIDE SEQUENCE [LARGE SCALE GENOMIC DNA]</scope>
    <source>
        <strain evidence="6 7">RC3</strain>
    </source>
</reference>
<dbReference type="Pfam" id="PF01812">
    <property type="entry name" value="5-FTHF_cyc-lig"/>
    <property type="match status" value="1"/>
</dbReference>
<dbReference type="PANTHER" id="PTHR23407">
    <property type="entry name" value="ATPASE INHIBITOR/5-FORMYLTETRAHYDROFOLATE CYCLO-LIGASE"/>
    <property type="match status" value="1"/>
</dbReference>
<name>I7J6K0_9CLOT</name>
<dbReference type="GO" id="GO:0035999">
    <property type="term" value="P:tetrahydrofolate interconversion"/>
    <property type="evidence" value="ECO:0007669"/>
    <property type="project" value="TreeGrafter"/>
</dbReference>
<evidence type="ECO:0000256" key="3">
    <source>
        <dbReference type="ARBA" id="ARBA00022840"/>
    </source>
</evidence>
<sequence>MKKELRRELIKKRLEMSKYEVETKSNKIMDKLIEMLKYKKIKNIMLYYPIKNEVSTLKLALFCFDMEIGVIFPKSIKETYTILPCKIKSFDDLEEGEYGIPEPKIFEIVNKNDIDIVIVPGVAFSRSGYRLGYGAGYYDRFLSDYRGIKIGVCYSFQICDSVFNEEYDAKMDAIVTENEVFEFTEI</sequence>
<keyword evidence="5" id="KW-0479">Metal-binding</keyword>
<comment type="catalytic activity">
    <reaction evidence="5">
        <text>(6S)-5-formyl-5,6,7,8-tetrahydrofolate + ATP = (6R)-5,10-methenyltetrahydrofolate + ADP + phosphate</text>
        <dbReference type="Rhea" id="RHEA:10488"/>
        <dbReference type="ChEBI" id="CHEBI:30616"/>
        <dbReference type="ChEBI" id="CHEBI:43474"/>
        <dbReference type="ChEBI" id="CHEBI:57455"/>
        <dbReference type="ChEBI" id="CHEBI:57457"/>
        <dbReference type="ChEBI" id="CHEBI:456216"/>
        <dbReference type="EC" id="6.3.3.2"/>
    </reaction>
</comment>
<protein>
    <recommendedName>
        <fullName evidence="5">5-formyltetrahydrofolate cyclo-ligase</fullName>
        <ecNumber evidence="5">6.3.3.2</ecNumber>
    </recommendedName>
</protein>
<dbReference type="AlphaFoldDB" id="I7J6K0"/>
<evidence type="ECO:0000256" key="1">
    <source>
        <dbReference type="ARBA" id="ARBA00010638"/>
    </source>
</evidence>
<feature type="binding site" evidence="4">
    <location>
        <position position="53"/>
    </location>
    <ligand>
        <name>substrate</name>
    </ligand>
</feature>
<dbReference type="NCBIfam" id="TIGR02727">
    <property type="entry name" value="MTHFS_bact"/>
    <property type="match status" value="1"/>
</dbReference>
<evidence type="ECO:0000256" key="4">
    <source>
        <dbReference type="PIRSR" id="PIRSR006806-1"/>
    </source>
</evidence>
<dbReference type="RefSeq" id="WP_008909813.1">
    <property type="nucleotide sequence ID" value="NZ_CAKP01000137.1"/>
</dbReference>
<comment type="caution">
    <text evidence="6">The sequence shown here is derived from an EMBL/GenBank/DDBJ whole genome shotgun (WGS) entry which is preliminary data.</text>
</comment>
<dbReference type="InterPro" id="IPR002698">
    <property type="entry name" value="FTHF_cligase"/>
</dbReference>
<dbReference type="GO" id="GO:0046872">
    <property type="term" value="F:metal ion binding"/>
    <property type="evidence" value="ECO:0007669"/>
    <property type="project" value="UniProtKB-KW"/>
</dbReference>
<accession>I7J6K0</accession>
<dbReference type="eggNOG" id="COG0212">
    <property type="taxonomic scope" value="Bacteria"/>
</dbReference>
<dbReference type="GO" id="GO:0005524">
    <property type="term" value="F:ATP binding"/>
    <property type="evidence" value="ECO:0007669"/>
    <property type="project" value="UniProtKB-KW"/>
</dbReference>